<feature type="active site" description="Charge relay system" evidence="5">
    <location>
        <position position="233"/>
    </location>
</feature>
<keyword evidence="3 5" id="KW-0378">Hydrolase</keyword>
<comment type="similarity">
    <text evidence="1 5 6">Belongs to the peptidase S8 family.</text>
</comment>
<feature type="active site" description="Charge relay system" evidence="5">
    <location>
        <position position="196"/>
    </location>
</feature>
<dbReference type="InterPro" id="IPR023827">
    <property type="entry name" value="Peptidase_S8_Asp-AS"/>
</dbReference>
<sequence>MKQTHLKSYIIFLLLLVSTTLLASNKGGGLIVYPGGKCYMFRVTLKDKNGTPYSLDKPERFLSKASILRRERQGLKLDSTDLPVSPDYIQQIKKKGGEVVAVSKWNNSVLVRGDNRQSLEDLKVLSFVKESKLVFTSPDSIRPLSQRVRYNSELQSLDSTIQDYYSMGKGQIESLNGRKLHNLGFMGQGMTIAVLDAGFMNVDKIPAFKNLNIKGTRNFVAGYDNDVYKEMDHGTKTLSTIAMNQPTVFVGTAPKASFWLLRTEDYSTESSAEEDFWIAAVEFSDSVGVDVISSSLGYHGFDDKSMNYRYSDLNGRTAPISQAASRLASKGIILVNSAGNDGMGTWKKINVPADAHDILTVGAVSLDKVNAPFSSIGPAADGRVKPDVMAFGCPTNVVSGRGYIIPDNGTSFACPLIAGMVACLWQAFPNKSAKEILELVRQSGSNRQYPDNIMGYGVPDFWSAYESATRNILQ</sequence>
<name>A0A250KI92_9BACT</name>
<organism evidence="8 9">
    <name type="scientific">Prevotella melaninogenica</name>
    <dbReference type="NCBI Taxonomy" id="28132"/>
    <lineage>
        <taxon>Bacteria</taxon>
        <taxon>Pseudomonadati</taxon>
        <taxon>Bacteroidota</taxon>
        <taxon>Bacteroidia</taxon>
        <taxon>Bacteroidales</taxon>
        <taxon>Prevotellaceae</taxon>
        <taxon>Prevotella</taxon>
    </lineage>
</organism>
<dbReference type="PANTHER" id="PTHR43806:SF67">
    <property type="entry name" value="EGF-LIKE DOMAIN-CONTAINING PROTEIN"/>
    <property type="match status" value="1"/>
</dbReference>
<reference evidence="8 9" key="1">
    <citation type="submission" date="2017-05" db="EMBL/GenBank/DDBJ databases">
        <title>whole genome sequence of Prevotella melaninogenica GAI 07411.</title>
        <authorList>
            <person name="Kondo Y."/>
            <person name="Hoshino T."/>
        </authorList>
    </citation>
    <scope>NUCLEOTIDE SEQUENCE [LARGE SCALE GENOMIC DNA]</scope>
    <source>
        <strain evidence="8 9">GAI 07411</strain>
    </source>
</reference>
<keyword evidence="2 5" id="KW-0645">Protease</keyword>
<evidence type="ECO:0000313" key="8">
    <source>
        <dbReference type="EMBL" id="BBA28765.1"/>
    </source>
</evidence>
<dbReference type="EMBL" id="AP018049">
    <property type="protein sequence ID" value="BBA28765.1"/>
    <property type="molecule type" value="Genomic_DNA"/>
</dbReference>
<gene>
    <name evidence="8" type="ORF">PMEL1_00673</name>
</gene>
<dbReference type="GO" id="GO:0006508">
    <property type="term" value="P:proteolysis"/>
    <property type="evidence" value="ECO:0007669"/>
    <property type="project" value="UniProtKB-KW"/>
</dbReference>
<feature type="active site" description="Charge relay system" evidence="5">
    <location>
        <position position="411"/>
    </location>
</feature>
<dbReference type="Proteomes" id="UP000267517">
    <property type="component" value="Chromosome I"/>
</dbReference>
<dbReference type="InterPro" id="IPR015500">
    <property type="entry name" value="Peptidase_S8_subtilisin-rel"/>
</dbReference>
<evidence type="ECO:0000259" key="7">
    <source>
        <dbReference type="Pfam" id="PF00082"/>
    </source>
</evidence>
<dbReference type="InterPro" id="IPR023828">
    <property type="entry name" value="Peptidase_S8_Ser-AS"/>
</dbReference>
<dbReference type="SUPFAM" id="SSF52743">
    <property type="entry name" value="Subtilisin-like"/>
    <property type="match status" value="1"/>
</dbReference>
<evidence type="ECO:0000256" key="2">
    <source>
        <dbReference type="ARBA" id="ARBA00022670"/>
    </source>
</evidence>
<dbReference type="PROSITE" id="PS51892">
    <property type="entry name" value="SUBTILASE"/>
    <property type="match status" value="1"/>
</dbReference>
<dbReference type="PRINTS" id="PR00723">
    <property type="entry name" value="SUBTILISIN"/>
</dbReference>
<dbReference type="InterPro" id="IPR017317">
    <property type="entry name" value="Pept_S8_subtilisin_bacteroid-2"/>
</dbReference>
<dbReference type="Gene3D" id="3.40.50.200">
    <property type="entry name" value="Peptidase S8/S53 domain"/>
    <property type="match status" value="1"/>
</dbReference>
<dbReference type="AlphaFoldDB" id="A0A250KI92"/>
<evidence type="ECO:0000256" key="1">
    <source>
        <dbReference type="ARBA" id="ARBA00011073"/>
    </source>
</evidence>
<dbReference type="PANTHER" id="PTHR43806">
    <property type="entry name" value="PEPTIDASE S8"/>
    <property type="match status" value="1"/>
</dbReference>
<dbReference type="InterPro" id="IPR050131">
    <property type="entry name" value="Peptidase_S8_subtilisin-like"/>
</dbReference>
<accession>A0A250KI92</accession>
<protein>
    <submittedName>
        <fullName evidence="8">Serine protease</fullName>
    </submittedName>
</protein>
<dbReference type="RefSeq" id="WP_120173955.1">
    <property type="nucleotide sequence ID" value="NZ_AP018049.1"/>
</dbReference>
<evidence type="ECO:0000256" key="6">
    <source>
        <dbReference type="RuleBase" id="RU003355"/>
    </source>
</evidence>
<dbReference type="PROSITE" id="PS00136">
    <property type="entry name" value="SUBTILASE_ASP"/>
    <property type="match status" value="1"/>
</dbReference>
<proteinExistence type="inferred from homology"/>
<feature type="domain" description="Peptidase S8/S53" evidence="7">
    <location>
        <begin position="187"/>
        <end position="457"/>
    </location>
</feature>
<dbReference type="PROSITE" id="PS00138">
    <property type="entry name" value="SUBTILASE_SER"/>
    <property type="match status" value="1"/>
</dbReference>
<dbReference type="PIRSF" id="PIRSF037903">
    <property type="entry name" value="Subtilisin_rel_GFO_2223"/>
    <property type="match status" value="1"/>
</dbReference>
<dbReference type="Pfam" id="PF00082">
    <property type="entry name" value="Peptidase_S8"/>
    <property type="match status" value="1"/>
</dbReference>
<dbReference type="OrthoDB" id="9792152at2"/>
<dbReference type="InterPro" id="IPR000209">
    <property type="entry name" value="Peptidase_S8/S53_dom"/>
</dbReference>
<keyword evidence="4 5" id="KW-0720">Serine protease</keyword>
<evidence type="ECO:0000256" key="5">
    <source>
        <dbReference type="PROSITE-ProRule" id="PRU01240"/>
    </source>
</evidence>
<evidence type="ECO:0000256" key="3">
    <source>
        <dbReference type="ARBA" id="ARBA00022801"/>
    </source>
</evidence>
<evidence type="ECO:0000313" key="9">
    <source>
        <dbReference type="Proteomes" id="UP000267517"/>
    </source>
</evidence>
<dbReference type="CDD" id="cd07493">
    <property type="entry name" value="Peptidases_S8_9"/>
    <property type="match status" value="1"/>
</dbReference>
<dbReference type="InterPro" id="IPR036852">
    <property type="entry name" value="Peptidase_S8/S53_dom_sf"/>
</dbReference>
<dbReference type="GO" id="GO:0004252">
    <property type="term" value="F:serine-type endopeptidase activity"/>
    <property type="evidence" value="ECO:0007669"/>
    <property type="project" value="UniProtKB-UniRule"/>
</dbReference>
<evidence type="ECO:0000256" key="4">
    <source>
        <dbReference type="ARBA" id="ARBA00022825"/>
    </source>
</evidence>